<evidence type="ECO:0000313" key="3">
    <source>
        <dbReference type="Proteomes" id="UP000270094"/>
    </source>
</evidence>
<evidence type="ECO:0000313" key="2">
    <source>
        <dbReference type="EMBL" id="VDM67271.1"/>
    </source>
</evidence>
<feature type="region of interest" description="Disordered" evidence="1">
    <location>
        <begin position="325"/>
        <end position="372"/>
    </location>
</feature>
<protein>
    <submittedName>
        <fullName evidence="2">Uncharacterized protein</fullName>
    </submittedName>
</protein>
<accession>A0A3P7I1E4</accession>
<evidence type="ECO:0000256" key="1">
    <source>
        <dbReference type="SAM" id="MobiDB-lite"/>
    </source>
</evidence>
<dbReference type="Proteomes" id="UP000270094">
    <property type="component" value="Unassembled WGS sequence"/>
</dbReference>
<dbReference type="EMBL" id="UYYB01005045">
    <property type="protein sequence ID" value="VDM67271.1"/>
    <property type="molecule type" value="Genomic_DNA"/>
</dbReference>
<proteinExistence type="predicted"/>
<gene>
    <name evidence="2" type="ORF">SVUK_LOCUS2269</name>
</gene>
<organism evidence="2 3">
    <name type="scientific">Strongylus vulgaris</name>
    <name type="common">Blood worm</name>
    <dbReference type="NCBI Taxonomy" id="40348"/>
    <lineage>
        <taxon>Eukaryota</taxon>
        <taxon>Metazoa</taxon>
        <taxon>Ecdysozoa</taxon>
        <taxon>Nematoda</taxon>
        <taxon>Chromadorea</taxon>
        <taxon>Rhabditida</taxon>
        <taxon>Rhabditina</taxon>
        <taxon>Rhabditomorpha</taxon>
        <taxon>Strongyloidea</taxon>
        <taxon>Strongylidae</taxon>
        <taxon>Strongylus</taxon>
    </lineage>
</organism>
<sequence>MPHAESYSVRYPRTEKSVPSYDELYLPASTSQKSLLKAYDIDLSVRDGALSTAPTQMEYICAFDGTYKTRRSYVAKLDLPLIVKPLRQYGRECTPREKYRSDENSSVDVHSNCAVAPLICRRRTLNGVDDMRGKWYSSSVDGALESSTLPKNFLRKPSILHAAAPVKVQVIPDDDLQASTPPPKPARNFTQLDALSEGRRDSEPESASELFICTAKPVLAMNVISAASMNEDAEHPEFAHLTSVKNSFGKSSYKQNTTEVTTTKFTPKRHTRSLLASCEKKTETKRQLMHEENTHKVLHYCKNDVYQSDLKEYEKTVSLVPKALSDPKGASEFFDETQSDSDNDLERGEDPANRFAISRATVEGKTSRTSKF</sequence>
<dbReference type="OrthoDB" id="5332616at2759"/>
<reference evidence="2 3" key="1">
    <citation type="submission" date="2018-11" db="EMBL/GenBank/DDBJ databases">
        <authorList>
            <consortium name="Pathogen Informatics"/>
        </authorList>
    </citation>
    <scope>NUCLEOTIDE SEQUENCE [LARGE SCALE GENOMIC DNA]</scope>
</reference>
<name>A0A3P7I1E4_STRVU</name>
<keyword evidence="3" id="KW-1185">Reference proteome</keyword>
<dbReference type="AlphaFoldDB" id="A0A3P7I1E4"/>
<feature type="compositionally biased region" description="Acidic residues" evidence="1">
    <location>
        <begin position="333"/>
        <end position="343"/>
    </location>
</feature>